<reference evidence="2 3" key="1">
    <citation type="submission" date="2018-06" db="EMBL/GenBank/DDBJ databases">
        <title>Draft Whole-Genome Sequence of the purple photosynthetic bacterium Rhodospeudomonas palustris XCP.</title>
        <authorList>
            <person name="Rayyan A."/>
            <person name="Meyer T.E."/>
            <person name="Kyndt J.A."/>
        </authorList>
    </citation>
    <scope>NUCLEOTIDE SEQUENCE [LARGE SCALE GENOMIC DNA]</scope>
    <source>
        <strain evidence="2 3">XCP</strain>
    </source>
</reference>
<evidence type="ECO:0000313" key="2">
    <source>
        <dbReference type="EMBL" id="PZA12695.1"/>
    </source>
</evidence>
<proteinExistence type="predicted"/>
<dbReference type="RefSeq" id="WP_110785351.1">
    <property type="nucleotide sequence ID" value="NZ_QKQS01000012.1"/>
</dbReference>
<protein>
    <submittedName>
        <fullName evidence="2">Uncharacterized protein</fullName>
    </submittedName>
</protein>
<keyword evidence="1" id="KW-1133">Transmembrane helix</keyword>
<evidence type="ECO:0000256" key="1">
    <source>
        <dbReference type="SAM" id="Phobius"/>
    </source>
</evidence>
<comment type="caution">
    <text evidence="2">The sequence shown here is derived from an EMBL/GenBank/DDBJ whole genome shotgun (WGS) entry which is preliminary data.</text>
</comment>
<dbReference type="AlphaFoldDB" id="A0A323UJ14"/>
<keyword evidence="1" id="KW-0472">Membrane</keyword>
<feature type="transmembrane region" description="Helical" evidence="1">
    <location>
        <begin position="12"/>
        <end position="31"/>
    </location>
</feature>
<name>A0A323UJ14_RHOPL</name>
<dbReference type="EMBL" id="QKQS01000012">
    <property type="protein sequence ID" value="PZA12695.1"/>
    <property type="molecule type" value="Genomic_DNA"/>
</dbReference>
<organism evidence="2 3">
    <name type="scientific">Rhodopseudomonas palustris</name>
    <dbReference type="NCBI Taxonomy" id="1076"/>
    <lineage>
        <taxon>Bacteria</taxon>
        <taxon>Pseudomonadati</taxon>
        <taxon>Pseudomonadota</taxon>
        <taxon>Alphaproteobacteria</taxon>
        <taxon>Hyphomicrobiales</taxon>
        <taxon>Nitrobacteraceae</taxon>
        <taxon>Rhodopseudomonas</taxon>
    </lineage>
</organism>
<evidence type="ECO:0000313" key="3">
    <source>
        <dbReference type="Proteomes" id="UP000248134"/>
    </source>
</evidence>
<sequence length="85" mass="8791">MDFSAAFHQISVWMFRLAIVGAAVGIGYIVMTKQDEAPAEARSSMAAPASDSVTGCQPIGHTASGKLVYSMDCEQLPAAGAEAAK</sequence>
<accession>A0A323UJ14</accession>
<keyword evidence="1" id="KW-0812">Transmembrane</keyword>
<dbReference type="Proteomes" id="UP000248134">
    <property type="component" value="Unassembled WGS sequence"/>
</dbReference>
<gene>
    <name evidence="2" type="ORF">DNX69_07305</name>
</gene>
<dbReference type="OrthoDB" id="8139947at2"/>